<evidence type="ECO:0000313" key="1">
    <source>
        <dbReference type="EMBL" id="VYU76781.1"/>
    </source>
</evidence>
<name>A0A6N3HK56_CLOSY</name>
<dbReference type="InterPro" id="IPR053842">
    <property type="entry name" value="NikA-like"/>
</dbReference>
<proteinExistence type="predicted"/>
<protein>
    <submittedName>
        <fullName evidence="1">Uncharacterized protein</fullName>
    </submittedName>
</protein>
<dbReference type="EMBL" id="CACRUA010000054">
    <property type="protein sequence ID" value="VYU76781.1"/>
    <property type="molecule type" value="Genomic_DNA"/>
</dbReference>
<sequence>MPRRRRNIPLYVMVSPEELEQLHARMDEAGVRNMSAFVRKMALNGYILHVDLSPVRELVSLQRRCSNNLNQVAIHANTYGIYSDEIAGLQQDYAELWGRMNDILKQLSAIVEL</sequence>
<organism evidence="1">
    <name type="scientific">Clostridium symbiosum</name>
    <name type="common">Bacteroides symbiosus</name>
    <dbReference type="NCBI Taxonomy" id="1512"/>
    <lineage>
        <taxon>Bacteria</taxon>
        <taxon>Bacillati</taxon>
        <taxon>Bacillota</taxon>
        <taxon>Clostridia</taxon>
        <taxon>Lachnospirales</taxon>
        <taxon>Lachnospiraceae</taxon>
        <taxon>Otoolea</taxon>
    </lineage>
</organism>
<accession>A0A6N3HK56</accession>
<dbReference type="Pfam" id="PF21983">
    <property type="entry name" value="NikA-like"/>
    <property type="match status" value="1"/>
</dbReference>
<reference evidence="1" key="1">
    <citation type="submission" date="2019-11" db="EMBL/GenBank/DDBJ databases">
        <authorList>
            <person name="Feng L."/>
        </authorList>
    </citation>
    <scope>NUCLEOTIDE SEQUENCE</scope>
    <source>
        <strain evidence="1">CsymbiosumLFYP84</strain>
    </source>
</reference>
<gene>
    <name evidence="1" type="ORF">CSLFYP84_03913</name>
</gene>
<dbReference type="AlphaFoldDB" id="A0A6N3HK56"/>
<dbReference type="RefSeq" id="WP_021640574.1">
    <property type="nucleotide sequence ID" value="NZ_CACRUA010000054.1"/>
</dbReference>